<gene>
    <name evidence="2" type="ORF">MEUPH1_LOCUS3294</name>
</gene>
<reference evidence="2 3" key="1">
    <citation type="submission" date="2023-01" db="EMBL/GenBank/DDBJ databases">
        <authorList>
            <person name="Whitehead M."/>
        </authorList>
    </citation>
    <scope>NUCLEOTIDE SEQUENCE [LARGE SCALE GENOMIC DNA]</scope>
</reference>
<evidence type="ECO:0000256" key="1">
    <source>
        <dbReference type="SAM" id="Phobius"/>
    </source>
</evidence>
<feature type="transmembrane region" description="Helical" evidence="1">
    <location>
        <begin position="135"/>
        <end position="153"/>
    </location>
</feature>
<protein>
    <submittedName>
        <fullName evidence="2">Uncharacterized protein</fullName>
    </submittedName>
</protein>
<accession>A0AAV0VQB6</accession>
<evidence type="ECO:0000313" key="2">
    <source>
        <dbReference type="EMBL" id="CAI6346379.1"/>
    </source>
</evidence>
<dbReference type="EMBL" id="CARXXK010000001">
    <property type="protein sequence ID" value="CAI6346379.1"/>
    <property type="molecule type" value="Genomic_DNA"/>
</dbReference>
<comment type="caution">
    <text evidence="2">The sequence shown here is derived from an EMBL/GenBank/DDBJ whole genome shotgun (WGS) entry which is preliminary data.</text>
</comment>
<organism evidence="2 3">
    <name type="scientific">Macrosiphum euphorbiae</name>
    <name type="common">potato aphid</name>
    <dbReference type="NCBI Taxonomy" id="13131"/>
    <lineage>
        <taxon>Eukaryota</taxon>
        <taxon>Metazoa</taxon>
        <taxon>Ecdysozoa</taxon>
        <taxon>Arthropoda</taxon>
        <taxon>Hexapoda</taxon>
        <taxon>Insecta</taxon>
        <taxon>Pterygota</taxon>
        <taxon>Neoptera</taxon>
        <taxon>Paraneoptera</taxon>
        <taxon>Hemiptera</taxon>
        <taxon>Sternorrhyncha</taxon>
        <taxon>Aphidomorpha</taxon>
        <taxon>Aphidoidea</taxon>
        <taxon>Aphididae</taxon>
        <taxon>Macrosiphini</taxon>
        <taxon>Macrosiphum</taxon>
    </lineage>
</organism>
<keyword evidence="3" id="KW-1185">Reference proteome</keyword>
<keyword evidence="1" id="KW-0812">Transmembrane</keyword>
<proteinExistence type="predicted"/>
<evidence type="ECO:0000313" key="3">
    <source>
        <dbReference type="Proteomes" id="UP001160148"/>
    </source>
</evidence>
<name>A0AAV0VQB6_9HEMI</name>
<dbReference type="Proteomes" id="UP001160148">
    <property type="component" value="Unassembled WGS sequence"/>
</dbReference>
<keyword evidence="1" id="KW-0472">Membrane</keyword>
<dbReference type="AlphaFoldDB" id="A0AAV0VQB6"/>
<sequence length="154" mass="18201">MHGYSGRQRRLKSRRSFIANSTTIQDPPEQHRILKWREELQCEKPVPFAEHLPCGGNQPWTIWKTLNRLRTGVAKTKANMMKWGYQKEMDILCECGEDQSDDHLLVTTVHTSPARMHDRRLGFSQRKSNINYNSLAKTKYLNILFYILYFILIF</sequence>
<keyword evidence="1" id="KW-1133">Transmembrane helix</keyword>